<dbReference type="OrthoDB" id="9794717at2"/>
<dbReference type="InterPro" id="IPR052193">
    <property type="entry name" value="Peptidase_C59"/>
</dbReference>
<proteinExistence type="inferred from homology"/>
<dbReference type="GO" id="GO:0016787">
    <property type="term" value="F:hydrolase activity"/>
    <property type="evidence" value="ECO:0007669"/>
    <property type="project" value="UniProtKB-KW"/>
</dbReference>
<evidence type="ECO:0000313" key="5">
    <source>
        <dbReference type="Proteomes" id="UP000294567"/>
    </source>
</evidence>
<dbReference type="AlphaFoldDB" id="A0A4R3KS04"/>
<evidence type="ECO:0000256" key="2">
    <source>
        <dbReference type="ARBA" id="ARBA00022801"/>
    </source>
</evidence>
<accession>A0A4R3KS04</accession>
<dbReference type="PANTHER" id="PTHR35527:SF2">
    <property type="entry name" value="HYDROLASE"/>
    <property type="match status" value="1"/>
</dbReference>
<dbReference type="Gene3D" id="3.60.60.10">
    <property type="entry name" value="Penicillin V Acylase, Chain A"/>
    <property type="match status" value="1"/>
</dbReference>
<dbReference type="PANTHER" id="PTHR35527">
    <property type="entry name" value="CHOLOYLGLYCINE HYDROLASE"/>
    <property type="match status" value="1"/>
</dbReference>
<name>A0A4R3KS04_9FIRM</name>
<dbReference type="Pfam" id="PF02275">
    <property type="entry name" value="CBAH"/>
    <property type="match status" value="1"/>
</dbReference>
<comment type="similarity">
    <text evidence="1">Belongs to the peptidase C59 family.</text>
</comment>
<dbReference type="InterPro" id="IPR029132">
    <property type="entry name" value="CBAH/NAAA_C"/>
</dbReference>
<evidence type="ECO:0000256" key="1">
    <source>
        <dbReference type="ARBA" id="ARBA00006625"/>
    </source>
</evidence>
<evidence type="ECO:0000259" key="3">
    <source>
        <dbReference type="Pfam" id="PF02275"/>
    </source>
</evidence>
<dbReference type="InterPro" id="IPR029055">
    <property type="entry name" value="Ntn_hydrolases_N"/>
</dbReference>
<gene>
    <name evidence="4" type="ORF">EDD65_11137</name>
</gene>
<dbReference type="Proteomes" id="UP000294567">
    <property type="component" value="Unassembled WGS sequence"/>
</dbReference>
<protein>
    <submittedName>
        <fullName evidence="4">Choloylglycine hydrolase</fullName>
    </submittedName>
</protein>
<evidence type="ECO:0000313" key="4">
    <source>
        <dbReference type="EMBL" id="TCS87474.1"/>
    </source>
</evidence>
<keyword evidence="2 4" id="KW-0378">Hydrolase</keyword>
<feature type="domain" description="Choloylglycine hydrolase/NAAA C-terminal" evidence="3">
    <location>
        <begin position="2"/>
        <end position="286"/>
    </location>
</feature>
<comment type="caution">
    <text evidence="4">The sequence shown here is derived from an EMBL/GenBank/DDBJ whole genome shotgun (WGS) entry which is preliminary data.</text>
</comment>
<organism evidence="4 5">
    <name type="scientific">Keratinibaculum paraultunense</name>
    <dbReference type="NCBI Taxonomy" id="1278232"/>
    <lineage>
        <taxon>Bacteria</taxon>
        <taxon>Bacillati</taxon>
        <taxon>Bacillota</taxon>
        <taxon>Tissierellia</taxon>
        <taxon>Tissierellales</taxon>
        <taxon>Tepidimicrobiaceae</taxon>
        <taxon>Keratinibaculum</taxon>
    </lineage>
</organism>
<keyword evidence="5" id="KW-1185">Reference proteome</keyword>
<dbReference type="EMBL" id="SMAE01000011">
    <property type="protein sequence ID" value="TCS87474.1"/>
    <property type="molecule type" value="Genomic_DNA"/>
</dbReference>
<reference evidence="4 5" key="1">
    <citation type="submission" date="2019-03" db="EMBL/GenBank/DDBJ databases">
        <title>Genomic Encyclopedia of Type Strains, Phase IV (KMG-IV): sequencing the most valuable type-strain genomes for metagenomic binning, comparative biology and taxonomic classification.</title>
        <authorList>
            <person name="Goeker M."/>
        </authorList>
    </citation>
    <scope>NUCLEOTIDE SEQUENCE [LARGE SCALE GENOMIC DNA]</scope>
    <source>
        <strain evidence="4 5">DSM 26752</strain>
    </source>
</reference>
<sequence length="312" mass="36302">MCTGIKIDYKDGCVMGRTMDYEYPLNYNVLYLPRNYNYCNDLMGNPLYTKYKVMGVCFENKDPLKDGVNEHGLIGITNVFSGFNLYANQVEAEKVNISSLNYLNYALTNYKNVEEIVEDLPNIHMSAKDHKGEDVISPGFHFMFTDSSKRCIVIEPKKRELVCFENPYGVMTNSPGFESHIRRLKKNLDLENLEDFQSAKNLPGAYDPVSRYIKAFYLTKMNVKSNDHKEAFLNFYNIMGVMTLPNGFIRNKKYNYNTYTRYICAYDSKHRLLTVKSNTNPTVYQLEFKDIADENKRQAFFLDTSFKTEKLN</sequence>
<dbReference type="SUPFAM" id="SSF56235">
    <property type="entry name" value="N-terminal nucleophile aminohydrolases (Ntn hydrolases)"/>
    <property type="match status" value="1"/>
</dbReference>